<dbReference type="Proteomes" id="UP000019063">
    <property type="component" value="Unassembled WGS sequence"/>
</dbReference>
<evidence type="ECO:0000259" key="1">
    <source>
        <dbReference type="Pfam" id="PF12697"/>
    </source>
</evidence>
<evidence type="ECO:0000313" key="2">
    <source>
        <dbReference type="EMBL" id="ETW12767.1"/>
    </source>
</evidence>
<gene>
    <name evidence="2" type="ORF">ATO8_09498</name>
</gene>
<dbReference type="STRING" id="1379903.ATO8_09498"/>
<dbReference type="Gene3D" id="3.40.50.1820">
    <property type="entry name" value="alpha/beta hydrolase"/>
    <property type="match status" value="1"/>
</dbReference>
<dbReference type="SUPFAM" id="SSF53474">
    <property type="entry name" value="alpha/beta-Hydrolases"/>
    <property type="match status" value="1"/>
</dbReference>
<dbReference type="RefSeq" id="WP_043844104.1">
    <property type="nucleotide sequence ID" value="NZ_AQQW01000005.1"/>
</dbReference>
<dbReference type="eggNOG" id="COG2267">
    <property type="taxonomic scope" value="Bacteria"/>
</dbReference>
<evidence type="ECO:0000313" key="3">
    <source>
        <dbReference type="Proteomes" id="UP000019063"/>
    </source>
</evidence>
<dbReference type="PANTHER" id="PTHR43689">
    <property type="entry name" value="HYDROLASE"/>
    <property type="match status" value="1"/>
</dbReference>
<organism evidence="2 3">
    <name type="scientific">Roseivivax marinus</name>
    <dbReference type="NCBI Taxonomy" id="1379903"/>
    <lineage>
        <taxon>Bacteria</taxon>
        <taxon>Pseudomonadati</taxon>
        <taxon>Pseudomonadota</taxon>
        <taxon>Alphaproteobacteria</taxon>
        <taxon>Rhodobacterales</taxon>
        <taxon>Roseobacteraceae</taxon>
        <taxon>Roseivivax</taxon>
    </lineage>
</organism>
<dbReference type="InterPro" id="IPR000639">
    <property type="entry name" value="Epox_hydrolase-like"/>
</dbReference>
<name>W4HJ54_9RHOB</name>
<dbReference type="NCBIfam" id="TIGR03056">
    <property type="entry name" value="bchO_mg_che_rel"/>
    <property type="match status" value="1"/>
</dbReference>
<dbReference type="ESTHER" id="9rhob-w4hj54">
    <property type="family name" value="Mg-chelatase_BchO"/>
</dbReference>
<feature type="domain" description="AB hydrolase-1" evidence="1">
    <location>
        <begin position="37"/>
        <end position="276"/>
    </location>
</feature>
<accession>W4HJ54</accession>
<sequence length="290" mass="31468">MDYPADLTGWPHAECSRQIAVRPHRWHAQIMGEGPDLLFLHGAGGATHSWRDIMPLLADRYRCIAVDLPGHGFSRLSTRFRSSLPFMAEDLDRLIRHEDWHPRAIVGHSAGAAVALALVRRAGWRVPIVGFNPALEPFRGIAGVLFPMLARTIAVTPFATSLIRMAVVSPARVESLLAGTGSHLSPEGVALYRRLLQDRAHVEGALLMMSQWSLQGLLPDLPKIGSPCLFLLGAEDRTVPPETTETAAAKMPDAACTWLAGLGHLAHEEAPDLAAERIARHLSATLVPSG</sequence>
<dbReference type="PANTHER" id="PTHR43689:SF8">
    <property type="entry name" value="ALPHA_BETA-HYDROLASES SUPERFAMILY PROTEIN"/>
    <property type="match status" value="1"/>
</dbReference>
<dbReference type="Pfam" id="PF12697">
    <property type="entry name" value="Abhydrolase_6"/>
    <property type="match status" value="1"/>
</dbReference>
<reference evidence="2 3" key="1">
    <citation type="journal article" date="2014" name="Antonie Van Leeuwenhoek">
        <title>Roseivivax atlanticus sp. nov., isolated from surface seawater of the Atlantic Ocean.</title>
        <authorList>
            <person name="Li G."/>
            <person name="Lai Q."/>
            <person name="Liu X."/>
            <person name="Sun F."/>
            <person name="Shao Z."/>
        </authorList>
    </citation>
    <scope>NUCLEOTIDE SEQUENCE [LARGE SCALE GENOMIC DNA]</scope>
    <source>
        <strain evidence="2 3">22II-s10s</strain>
    </source>
</reference>
<dbReference type="InterPro" id="IPR000073">
    <property type="entry name" value="AB_hydrolase_1"/>
</dbReference>
<keyword evidence="3" id="KW-1185">Reference proteome</keyword>
<dbReference type="GO" id="GO:0003824">
    <property type="term" value="F:catalytic activity"/>
    <property type="evidence" value="ECO:0007669"/>
    <property type="project" value="InterPro"/>
</dbReference>
<dbReference type="PRINTS" id="PR00111">
    <property type="entry name" value="ABHYDROLASE"/>
</dbReference>
<dbReference type="EMBL" id="AQQW01000005">
    <property type="protein sequence ID" value="ETW12767.1"/>
    <property type="molecule type" value="Genomic_DNA"/>
</dbReference>
<dbReference type="AlphaFoldDB" id="W4HJ54"/>
<comment type="caution">
    <text evidence="2">The sequence shown here is derived from an EMBL/GenBank/DDBJ whole genome shotgun (WGS) entry which is preliminary data.</text>
</comment>
<proteinExistence type="predicted"/>
<protein>
    <submittedName>
        <fullName evidence="2">Magnesium-chelatase 30 kDa subunit</fullName>
    </submittedName>
</protein>
<dbReference type="PRINTS" id="PR00412">
    <property type="entry name" value="EPOXHYDRLASE"/>
</dbReference>
<dbReference type="InterPro" id="IPR017497">
    <property type="entry name" value="BchO"/>
</dbReference>
<dbReference type="InterPro" id="IPR029058">
    <property type="entry name" value="AB_hydrolase_fold"/>
</dbReference>